<dbReference type="GO" id="GO:0016070">
    <property type="term" value="P:RNA metabolic process"/>
    <property type="evidence" value="ECO:0007669"/>
    <property type="project" value="InterPro"/>
</dbReference>
<evidence type="ECO:0000313" key="3">
    <source>
        <dbReference type="EMBL" id="SAK88352.1"/>
    </source>
</evidence>
<name>A0A158D254_9BURK</name>
<protein>
    <recommendedName>
        <fullName evidence="1">Toxin SymE-like domain-containing protein</fullName>
    </recommendedName>
</protein>
<reference evidence="2" key="1">
    <citation type="submission" date="2016-01" db="EMBL/GenBank/DDBJ databases">
        <authorList>
            <person name="Oliw E.H."/>
        </authorList>
    </citation>
    <scope>NUCLEOTIDE SEQUENCE [LARGE SCALE GENOMIC DNA]</scope>
    <source>
        <strain evidence="2">LMG 29321</strain>
    </source>
</reference>
<accession>A0A158D254</accession>
<dbReference type="EMBL" id="FCOX02000026">
    <property type="protein sequence ID" value="SAK88306.1"/>
    <property type="molecule type" value="Genomic_DNA"/>
</dbReference>
<dbReference type="Proteomes" id="UP000071859">
    <property type="component" value="Unassembled WGS sequence"/>
</dbReference>
<dbReference type="RefSeq" id="WP_062608258.1">
    <property type="nucleotide sequence ID" value="NZ_FCOX02000026.1"/>
</dbReference>
<dbReference type="InterPro" id="IPR014944">
    <property type="entry name" value="Toxin_SymE-like"/>
</dbReference>
<dbReference type="GO" id="GO:0003723">
    <property type="term" value="F:RNA binding"/>
    <property type="evidence" value="ECO:0007669"/>
    <property type="project" value="InterPro"/>
</dbReference>
<dbReference type="EMBL" id="FCOX02000026">
    <property type="protein sequence ID" value="SAK88352.1"/>
    <property type="molecule type" value="Genomic_DNA"/>
</dbReference>
<dbReference type="GO" id="GO:0005737">
    <property type="term" value="C:cytoplasm"/>
    <property type="evidence" value="ECO:0007669"/>
    <property type="project" value="InterPro"/>
</dbReference>
<dbReference type="GO" id="GO:0016788">
    <property type="term" value="F:hydrolase activity, acting on ester bonds"/>
    <property type="evidence" value="ECO:0007669"/>
    <property type="project" value="InterPro"/>
</dbReference>
<dbReference type="AlphaFoldDB" id="A0A158D254"/>
<reference evidence="4" key="2">
    <citation type="submission" date="2016-01" db="EMBL/GenBank/DDBJ databases">
        <authorList>
            <person name="Peeters Charlotte."/>
        </authorList>
    </citation>
    <scope>NUCLEOTIDE SEQUENCE [LARGE SCALE GENOMIC DNA]</scope>
</reference>
<feature type="domain" description="Toxin SymE-like" evidence="1">
    <location>
        <begin position="40"/>
        <end position="75"/>
    </location>
</feature>
<keyword evidence="4" id="KW-1185">Reference proteome</keyword>
<dbReference type="Pfam" id="PF08845">
    <property type="entry name" value="SymE_toxin"/>
    <property type="match status" value="1"/>
</dbReference>
<evidence type="ECO:0000259" key="1">
    <source>
        <dbReference type="Pfam" id="PF08845"/>
    </source>
</evidence>
<evidence type="ECO:0000313" key="2">
    <source>
        <dbReference type="EMBL" id="SAK88306.1"/>
    </source>
</evidence>
<organism evidence="2 4">
    <name type="scientific">Caballeronia calidae</name>
    <dbReference type="NCBI Taxonomy" id="1777139"/>
    <lineage>
        <taxon>Bacteria</taxon>
        <taxon>Pseudomonadati</taxon>
        <taxon>Pseudomonadota</taxon>
        <taxon>Betaproteobacteria</taxon>
        <taxon>Burkholderiales</taxon>
        <taxon>Burkholderiaceae</taxon>
        <taxon>Caballeronia</taxon>
    </lineage>
</organism>
<sequence length="76" mass="8895">MADANLKARPPVTERFVTIQQSRRDSRSKKPYWQRTDPPLYPWMKLAGRWIEHAGFHAGQRVKINVEHGRLVITAE</sequence>
<proteinExistence type="predicted"/>
<evidence type="ECO:0000313" key="4">
    <source>
        <dbReference type="Proteomes" id="UP000071859"/>
    </source>
</evidence>
<gene>
    <name evidence="2" type="ORF">AWB78_04603</name>
    <name evidence="3" type="ORF">AWB78_04608</name>
</gene>
<dbReference type="OrthoDB" id="9035207at2"/>